<evidence type="ECO:0000256" key="2">
    <source>
        <dbReference type="ARBA" id="ARBA00022827"/>
    </source>
</evidence>
<dbReference type="InterPro" id="IPR002938">
    <property type="entry name" value="FAD-bd"/>
</dbReference>
<dbReference type="GO" id="GO:0071949">
    <property type="term" value="F:FAD binding"/>
    <property type="evidence" value="ECO:0007669"/>
    <property type="project" value="InterPro"/>
</dbReference>
<dbReference type="InterPro" id="IPR036188">
    <property type="entry name" value="FAD/NAD-bd_sf"/>
</dbReference>
<evidence type="ECO:0000259" key="5">
    <source>
        <dbReference type="Pfam" id="PF01494"/>
    </source>
</evidence>
<dbReference type="SUPFAM" id="SSF51905">
    <property type="entry name" value="FAD/NAD(P)-binding domain"/>
    <property type="match status" value="1"/>
</dbReference>
<keyword evidence="1" id="KW-0285">Flavoprotein</keyword>
<dbReference type="PRINTS" id="PR00420">
    <property type="entry name" value="RNGMNOXGNASE"/>
</dbReference>
<keyword evidence="4" id="KW-0503">Monooxygenase</keyword>
<evidence type="ECO:0000256" key="4">
    <source>
        <dbReference type="ARBA" id="ARBA00023033"/>
    </source>
</evidence>
<dbReference type="Gene3D" id="3.50.50.60">
    <property type="entry name" value="FAD/NAD(P)-binding domain"/>
    <property type="match status" value="1"/>
</dbReference>
<feature type="domain" description="FAD-binding" evidence="5">
    <location>
        <begin position="78"/>
        <end position="127"/>
    </location>
</feature>
<evidence type="ECO:0000313" key="6">
    <source>
        <dbReference type="EMBL" id="KAE8162416.1"/>
    </source>
</evidence>
<evidence type="ECO:0000313" key="7">
    <source>
        <dbReference type="Proteomes" id="UP000326950"/>
    </source>
</evidence>
<gene>
    <name evidence="6" type="ORF">BDV40DRAFT_265290</name>
</gene>
<evidence type="ECO:0000256" key="1">
    <source>
        <dbReference type="ARBA" id="ARBA00022630"/>
    </source>
</evidence>
<name>A0A5N6UUU1_ASPTM</name>
<dbReference type="PANTHER" id="PTHR46972:SF1">
    <property type="entry name" value="FAD DEPENDENT OXIDOREDUCTASE DOMAIN-CONTAINING PROTEIN"/>
    <property type="match status" value="1"/>
</dbReference>
<sequence length="182" mass="19942">MLGDGGVCVYVTLRVPSSWPRHCGIDFNSPDEARVDLLTHFGGWSEQLRELIKAGSGPIVPRQVYHLPLGQKWKRRLGLTLVGDAAHVMSPFAGEGVNLGMLDALELANAIIKHGPNIKGCLEEYERDKLFERSDAANQLARDCMHAAFDARTPESLANILFETISGPTVAERFAEKEGKSS</sequence>
<dbReference type="Proteomes" id="UP000326950">
    <property type="component" value="Unassembled WGS sequence"/>
</dbReference>
<dbReference type="GO" id="GO:0004497">
    <property type="term" value="F:monooxygenase activity"/>
    <property type="evidence" value="ECO:0007669"/>
    <property type="project" value="UniProtKB-KW"/>
</dbReference>
<dbReference type="AlphaFoldDB" id="A0A5N6UUU1"/>
<evidence type="ECO:0000256" key="3">
    <source>
        <dbReference type="ARBA" id="ARBA00023002"/>
    </source>
</evidence>
<keyword evidence="7" id="KW-1185">Reference proteome</keyword>
<dbReference type="EMBL" id="ML738629">
    <property type="protein sequence ID" value="KAE8162416.1"/>
    <property type="molecule type" value="Genomic_DNA"/>
</dbReference>
<dbReference type="OrthoDB" id="655030at2759"/>
<dbReference type="PANTHER" id="PTHR46972">
    <property type="entry name" value="MONOOXYGENASE ASQM-RELATED"/>
    <property type="match status" value="1"/>
</dbReference>
<accession>A0A5N6UUU1</accession>
<dbReference type="Pfam" id="PF01494">
    <property type="entry name" value="FAD_binding_3"/>
    <property type="match status" value="1"/>
</dbReference>
<protein>
    <recommendedName>
        <fullName evidence="5">FAD-binding domain-containing protein</fullName>
    </recommendedName>
</protein>
<reference evidence="6 7" key="1">
    <citation type="submission" date="2019-04" db="EMBL/GenBank/DDBJ databases">
        <title>Friends and foes A comparative genomics study of 23 Aspergillus species from section Flavi.</title>
        <authorList>
            <consortium name="DOE Joint Genome Institute"/>
            <person name="Kjaerbolling I."/>
            <person name="Vesth T."/>
            <person name="Frisvad J.C."/>
            <person name="Nybo J.L."/>
            <person name="Theobald S."/>
            <person name="Kildgaard S."/>
            <person name="Isbrandt T."/>
            <person name="Kuo A."/>
            <person name="Sato A."/>
            <person name="Lyhne E.K."/>
            <person name="Kogle M.E."/>
            <person name="Wiebenga A."/>
            <person name="Kun R.S."/>
            <person name="Lubbers R.J."/>
            <person name="Makela M.R."/>
            <person name="Barry K."/>
            <person name="Chovatia M."/>
            <person name="Clum A."/>
            <person name="Daum C."/>
            <person name="Haridas S."/>
            <person name="He G."/>
            <person name="LaButti K."/>
            <person name="Lipzen A."/>
            <person name="Mondo S."/>
            <person name="Riley R."/>
            <person name="Salamov A."/>
            <person name="Simmons B.A."/>
            <person name="Magnuson J.K."/>
            <person name="Henrissat B."/>
            <person name="Mortensen U.H."/>
            <person name="Larsen T.O."/>
            <person name="Devries R.P."/>
            <person name="Grigoriev I.V."/>
            <person name="Machida M."/>
            <person name="Baker S.E."/>
            <person name="Andersen M.R."/>
        </authorList>
    </citation>
    <scope>NUCLEOTIDE SEQUENCE [LARGE SCALE GENOMIC DNA]</scope>
    <source>
        <strain evidence="6 7">CBS 117626</strain>
    </source>
</reference>
<organism evidence="6 7">
    <name type="scientific">Aspergillus tamarii</name>
    <dbReference type="NCBI Taxonomy" id="41984"/>
    <lineage>
        <taxon>Eukaryota</taxon>
        <taxon>Fungi</taxon>
        <taxon>Dikarya</taxon>
        <taxon>Ascomycota</taxon>
        <taxon>Pezizomycotina</taxon>
        <taxon>Eurotiomycetes</taxon>
        <taxon>Eurotiomycetidae</taxon>
        <taxon>Eurotiales</taxon>
        <taxon>Aspergillaceae</taxon>
        <taxon>Aspergillus</taxon>
        <taxon>Aspergillus subgen. Circumdati</taxon>
    </lineage>
</organism>
<keyword evidence="2" id="KW-0274">FAD</keyword>
<keyword evidence="3" id="KW-0560">Oxidoreductase</keyword>
<proteinExistence type="predicted"/>